<dbReference type="RefSeq" id="WP_207791371.1">
    <property type="nucleotide sequence ID" value="NZ_JACHNZ010000025.1"/>
</dbReference>
<evidence type="ECO:0000256" key="6">
    <source>
        <dbReference type="ARBA" id="ARBA00023002"/>
    </source>
</evidence>
<comment type="similarity">
    <text evidence="2 8">Belongs to the extradiol ring-cleavage dioxygenase family.</text>
</comment>
<dbReference type="CDD" id="cd07237">
    <property type="entry name" value="BphC1-RGP6_C_like"/>
    <property type="match status" value="1"/>
</dbReference>
<evidence type="ECO:0000256" key="2">
    <source>
        <dbReference type="ARBA" id="ARBA00008784"/>
    </source>
</evidence>
<gene>
    <name evidence="10" type="ORF">GGQ98_002312</name>
</gene>
<dbReference type="InterPro" id="IPR029068">
    <property type="entry name" value="Glyas_Bleomycin-R_OHBP_Dase"/>
</dbReference>
<dbReference type="Pfam" id="PF22632">
    <property type="entry name" value="BphC_D1"/>
    <property type="match status" value="1"/>
</dbReference>
<dbReference type="EC" id="1.13.11.25" evidence="10"/>
<feature type="domain" description="VOC" evidence="9">
    <location>
        <begin position="142"/>
        <end position="266"/>
    </location>
</feature>
<sequence length="296" mass="32814">MEIKELSYVIVGAPDIEKWRTYGVDVLGMASAEAPDGAVYLKMDGRDFRIAIVKTEKDELHAAGWLLADESAFNARRTSMQNAGVALTDGTAEERKLRKVRDFFWFTDPAGRRHEICWGAISSFAPFVSPVGVSGFVTDDMGFGHIVLATKKLDETLAFWRDVMNFGISDIINFDMGPGNPPIRIYFLHCGNGRQHSLAIAELDDPTGIQHLMVEVKSIDDVGYALDRVAATETPLALSLGRHVNDNMLSFYMVTPSGFMMEYGTGAAVMNWADHNVFESTKGSHWGHRPMMPFPT</sequence>
<evidence type="ECO:0000256" key="7">
    <source>
        <dbReference type="ARBA" id="ARBA00023004"/>
    </source>
</evidence>
<organism evidence="10 11">
    <name type="scientific">Sphingosinicella soli</name>
    <dbReference type="NCBI Taxonomy" id="333708"/>
    <lineage>
        <taxon>Bacteria</taxon>
        <taxon>Pseudomonadati</taxon>
        <taxon>Pseudomonadota</taxon>
        <taxon>Alphaproteobacteria</taxon>
        <taxon>Sphingomonadales</taxon>
        <taxon>Sphingosinicellaceae</taxon>
        <taxon>Sphingosinicella</taxon>
    </lineage>
</organism>
<dbReference type="GO" id="GO:0008198">
    <property type="term" value="F:ferrous iron binding"/>
    <property type="evidence" value="ECO:0007669"/>
    <property type="project" value="InterPro"/>
</dbReference>
<feature type="domain" description="VOC" evidence="9">
    <location>
        <begin position="5"/>
        <end position="119"/>
    </location>
</feature>
<name>A0A7W7B425_9SPHN</name>
<dbReference type="Proteomes" id="UP000566324">
    <property type="component" value="Unassembled WGS sequence"/>
</dbReference>
<reference evidence="10 11" key="1">
    <citation type="submission" date="2020-08" db="EMBL/GenBank/DDBJ databases">
        <title>Genomic Encyclopedia of Type Strains, Phase IV (KMG-IV): sequencing the most valuable type-strain genomes for metagenomic binning, comparative biology and taxonomic classification.</title>
        <authorList>
            <person name="Goeker M."/>
        </authorList>
    </citation>
    <scope>NUCLEOTIDE SEQUENCE [LARGE SCALE GENOMIC DNA]</scope>
    <source>
        <strain evidence="10 11">DSM 17328</strain>
    </source>
</reference>
<protein>
    <submittedName>
        <fullName evidence="10">3,4-dihydroxy-9,10-secoandrosta-1,3, 5(10)-triene-9,17-dione 4,5-dioxygenase</fullName>
        <ecNumber evidence="10">1.13.11.25</ecNumber>
    </submittedName>
</protein>
<keyword evidence="4 8" id="KW-0058">Aromatic hydrocarbons catabolism</keyword>
<evidence type="ECO:0000256" key="8">
    <source>
        <dbReference type="RuleBase" id="RU000683"/>
    </source>
</evidence>
<dbReference type="SUPFAM" id="SSF54593">
    <property type="entry name" value="Glyoxalase/Bleomycin resistance protein/Dihydroxybiphenyl dioxygenase"/>
    <property type="match status" value="2"/>
</dbReference>
<keyword evidence="7 8" id="KW-0408">Iron</keyword>
<evidence type="ECO:0000256" key="3">
    <source>
        <dbReference type="ARBA" id="ARBA00022723"/>
    </source>
</evidence>
<keyword evidence="3" id="KW-0479">Metal-binding</keyword>
<accession>A0A7W7B425</accession>
<dbReference type="EMBL" id="JACHNZ010000025">
    <property type="protein sequence ID" value="MBB4632685.1"/>
    <property type="molecule type" value="Genomic_DNA"/>
</dbReference>
<dbReference type="InterPro" id="IPR037523">
    <property type="entry name" value="VOC_core"/>
</dbReference>
<dbReference type="InterPro" id="IPR004360">
    <property type="entry name" value="Glyas_Fos-R_dOase_dom"/>
</dbReference>
<evidence type="ECO:0000256" key="1">
    <source>
        <dbReference type="ARBA" id="ARBA00001954"/>
    </source>
</evidence>
<dbReference type="Gene3D" id="3.10.180.10">
    <property type="entry name" value="2,3-Dihydroxybiphenyl 1,2-Dioxygenase, domain 1"/>
    <property type="match status" value="2"/>
</dbReference>
<keyword evidence="5 8" id="KW-0223">Dioxygenase</keyword>
<dbReference type="PROSITE" id="PS51819">
    <property type="entry name" value="VOC"/>
    <property type="match status" value="2"/>
</dbReference>
<dbReference type="InterPro" id="IPR000486">
    <property type="entry name" value="Xdiol_ring_cleave_dOase_1/2"/>
</dbReference>
<comment type="caution">
    <text evidence="10">The sequence shown here is derived from an EMBL/GenBank/DDBJ whole genome shotgun (WGS) entry which is preliminary data.</text>
</comment>
<dbReference type="PROSITE" id="PS00082">
    <property type="entry name" value="EXTRADIOL_DIOXYGENAS"/>
    <property type="match status" value="1"/>
</dbReference>
<dbReference type="AlphaFoldDB" id="A0A7W7B425"/>
<evidence type="ECO:0000313" key="10">
    <source>
        <dbReference type="EMBL" id="MBB4632685.1"/>
    </source>
</evidence>
<evidence type="ECO:0000313" key="11">
    <source>
        <dbReference type="Proteomes" id="UP000566324"/>
    </source>
</evidence>
<evidence type="ECO:0000259" key="9">
    <source>
        <dbReference type="PROSITE" id="PS51819"/>
    </source>
</evidence>
<evidence type="ECO:0000256" key="5">
    <source>
        <dbReference type="ARBA" id="ARBA00022964"/>
    </source>
</evidence>
<dbReference type="Pfam" id="PF00903">
    <property type="entry name" value="Glyoxalase"/>
    <property type="match status" value="1"/>
</dbReference>
<proteinExistence type="inferred from homology"/>
<dbReference type="CDD" id="cd07252">
    <property type="entry name" value="BphC1-RGP6_N_like"/>
    <property type="match status" value="1"/>
</dbReference>
<evidence type="ECO:0000256" key="4">
    <source>
        <dbReference type="ARBA" id="ARBA00022797"/>
    </source>
</evidence>
<comment type="cofactor">
    <cofactor evidence="1 8">
        <name>Fe(2+)</name>
        <dbReference type="ChEBI" id="CHEBI:29033"/>
    </cofactor>
</comment>
<dbReference type="GO" id="GO:0047071">
    <property type="term" value="F:3,4-dihydroxy-9,10-secoandrosta-1,3,5(10)-triene-9,17-dione 4,5-dioxygenase activity"/>
    <property type="evidence" value="ECO:0007669"/>
    <property type="project" value="UniProtKB-EC"/>
</dbReference>
<keyword evidence="11" id="KW-1185">Reference proteome</keyword>
<keyword evidence="6 8" id="KW-0560">Oxidoreductase</keyword>